<protein>
    <recommendedName>
        <fullName evidence="5">28S ribosomal protein S27, mitochondrial</fullName>
    </recommendedName>
</protein>
<comment type="caution">
    <text evidence="3">The sequence shown here is derived from an EMBL/GenBank/DDBJ whole genome shotgun (WGS) entry which is preliminary data.</text>
</comment>
<dbReference type="PANTHER" id="PTHR21393:SF0">
    <property type="entry name" value="SMALL RIBOSOMAL SUBUNIT PROTEIN MS27"/>
    <property type="match status" value="1"/>
</dbReference>
<evidence type="ECO:0000313" key="3">
    <source>
        <dbReference type="EMBL" id="KAK5643291.1"/>
    </source>
</evidence>
<dbReference type="InterPro" id="IPR034913">
    <property type="entry name" value="mS27/PTCD2"/>
</dbReference>
<dbReference type="Pfam" id="PF10037">
    <property type="entry name" value="MRP-S27"/>
    <property type="match status" value="1"/>
</dbReference>
<dbReference type="Proteomes" id="UP001329430">
    <property type="component" value="Chromosome 5"/>
</dbReference>
<dbReference type="GO" id="GO:0005739">
    <property type="term" value="C:mitochondrion"/>
    <property type="evidence" value="ECO:0007669"/>
    <property type="project" value="UniProtKB-SubCell"/>
</dbReference>
<feature type="compositionally biased region" description="Basic and acidic residues" evidence="2">
    <location>
        <begin position="419"/>
        <end position="428"/>
    </location>
</feature>
<evidence type="ECO:0008006" key="5">
    <source>
        <dbReference type="Google" id="ProtNLM"/>
    </source>
</evidence>
<dbReference type="InterPro" id="IPR019266">
    <property type="entry name" value="Ribosomal_mS27"/>
</dbReference>
<dbReference type="PANTHER" id="PTHR21393">
    <property type="entry name" value="MITOCHONDRIAL 28S RIBOSOMAL PROTEIN S27"/>
    <property type="match status" value="1"/>
</dbReference>
<accession>A0AAN7VDW1</accession>
<dbReference type="EMBL" id="JAVRBK010000005">
    <property type="protein sequence ID" value="KAK5643291.1"/>
    <property type="molecule type" value="Genomic_DNA"/>
</dbReference>
<sequence>MLKVFKQSLKFVNVQCVSVLKTRTFLSHAYYCNEVWEQRFQDPIIEKVNLDNLYNDLEQQYQRTRNISAVDVDVFAHGIRDESYIDELLDLLHKLRMSADTYNTLNSMSHAVVRTLTNFNKIDQLLLTLDDRLNYGIFLDYYTANLLLDKFWKSKDYTSGARVASQLMLQEDFNHPISSALSLLHCFKFLQNPSEWPQPPKPEEPEEEVKIRIKYIRNPYDDQHFDLTDPNKIVGKTLMEITRPFKDSLNHSFYLLGVTLFKPDNAQGVVDKLINDNVIVYKDVLSMIPAEKLNMLKLDTLQTESVNLDELLENNVQNVVNKLSEKDIALQCQTYLQWEKERKEALANQHKRLLTMQRLANVDKLQQDLKEKEMLLWFFENEEKIELEIEAKKKEIEANKDQNQGVKKKQEEEEYVPPEVHKKKDVLQ</sequence>
<reference evidence="3 4" key="1">
    <citation type="journal article" date="2024" name="Insects">
        <title>An Improved Chromosome-Level Genome Assembly of the Firefly Pyrocoelia pectoralis.</title>
        <authorList>
            <person name="Fu X."/>
            <person name="Meyer-Rochow V.B."/>
            <person name="Ballantyne L."/>
            <person name="Zhu X."/>
        </authorList>
    </citation>
    <scope>NUCLEOTIDE SEQUENCE [LARGE SCALE GENOMIC DNA]</scope>
    <source>
        <strain evidence="3">XCY_ONT2</strain>
    </source>
</reference>
<proteinExistence type="predicted"/>
<keyword evidence="4" id="KW-1185">Reference proteome</keyword>
<organism evidence="3 4">
    <name type="scientific">Pyrocoelia pectoralis</name>
    <dbReference type="NCBI Taxonomy" id="417401"/>
    <lineage>
        <taxon>Eukaryota</taxon>
        <taxon>Metazoa</taxon>
        <taxon>Ecdysozoa</taxon>
        <taxon>Arthropoda</taxon>
        <taxon>Hexapoda</taxon>
        <taxon>Insecta</taxon>
        <taxon>Pterygota</taxon>
        <taxon>Neoptera</taxon>
        <taxon>Endopterygota</taxon>
        <taxon>Coleoptera</taxon>
        <taxon>Polyphaga</taxon>
        <taxon>Elateriformia</taxon>
        <taxon>Elateroidea</taxon>
        <taxon>Lampyridae</taxon>
        <taxon>Lampyrinae</taxon>
        <taxon>Pyrocoelia</taxon>
    </lineage>
</organism>
<dbReference type="AlphaFoldDB" id="A0AAN7VDW1"/>
<evidence type="ECO:0000313" key="4">
    <source>
        <dbReference type="Proteomes" id="UP001329430"/>
    </source>
</evidence>
<comment type="subcellular location">
    <subcellularLocation>
        <location evidence="1">Mitochondrion</location>
    </subcellularLocation>
</comment>
<feature type="region of interest" description="Disordered" evidence="2">
    <location>
        <begin position="396"/>
        <end position="428"/>
    </location>
</feature>
<gene>
    <name evidence="3" type="ORF">RI129_007136</name>
</gene>
<name>A0AAN7VDW1_9COLE</name>
<evidence type="ECO:0000256" key="1">
    <source>
        <dbReference type="ARBA" id="ARBA00004173"/>
    </source>
</evidence>
<evidence type="ECO:0000256" key="2">
    <source>
        <dbReference type="SAM" id="MobiDB-lite"/>
    </source>
</evidence>